<evidence type="ECO:0000313" key="2">
    <source>
        <dbReference type="EMBL" id="GFS18857.1"/>
    </source>
</evidence>
<evidence type="ECO:0000313" key="3">
    <source>
        <dbReference type="Proteomes" id="UP000762676"/>
    </source>
</evidence>
<reference evidence="2 3" key="1">
    <citation type="journal article" date="2021" name="Elife">
        <title>Chloroplast acquisition without the gene transfer in kleptoplastic sea slugs, Plakobranchus ocellatus.</title>
        <authorList>
            <person name="Maeda T."/>
            <person name="Takahashi S."/>
            <person name="Yoshida T."/>
            <person name="Shimamura S."/>
            <person name="Takaki Y."/>
            <person name="Nagai Y."/>
            <person name="Toyoda A."/>
            <person name="Suzuki Y."/>
            <person name="Arimoto A."/>
            <person name="Ishii H."/>
            <person name="Satoh N."/>
            <person name="Nishiyama T."/>
            <person name="Hasebe M."/>
            <person name="Maruyama T."/>
            <person name="Minagawa J."/>
            <person name="Obokata J."/>
            <person name="Shigenobu S."/>
        </authorList>
    </citation>
    <scope>NUCLEOTIDE SEQUENCE [LARGE SCALE GENOMIC DNA]</scope>
</reference>
<name>A0AAV4J7T9_9GAST</name>
<evidence type="ECO:0000256" key="1">
    <source>
        <dbReference type="SAM" id="MobiDB-lite"/>
    </source>
</evidence>
<gene>
    <name evidence="2" type="ORF">ElyMa_001532800</name>
</gene>
<dbReference type="Proteomes" id="UP000762676">
    <property type="component" value="Unassembled WGS sequence"/>
</dbReference>
<dbReference type="EMBL" id="BMAT01003020">
    <property type="protein sequence ID" value="GFS18857.1"/>
    <property type="molecule type" value="Genomic_DNA"/>
</dbReference>
<organism evidence="2 3">
    <name type="scientific">Elysia marginata</name>
    <dbReference type="NCBI Taxonomy" id="1093978"/>
    <lineage>
        <taxon>Eukaryota</taxon>
        <taxon>Metazoa</taxon>
        <taxon>Spiralia</taxon>
        <taxon>Lophotrochozoa</taxon>
        <taxon>Mollusca</taxon>
        <taxon>Gastropoda</taxon>
        <taxon>Heterobranchia</taxon>
        <taxon>Euthyneura</taxon>
        <taxon>Panpulmonata</taxon>
        <taxon>Sacoglossa</taxon>
        <taxon>Placobranchoidea</taxon>
        <taxon>Plakobranchidae</taxon>
        <taxon>Elysia</taxon>
    </lineage>
</organism>
<feature type="compositionally biased region" description="Basic and acidic residues" evidence="1">
    <location>
        <begin position="77"/>
        <end position="95"/>
    </location>
</feature>
<dbReference type="AlphaFoldDB" id="A0AAV4J7T9"/>
<proteinExistence type="predicted"/>
<keyword evidence="3" id="KW-1185">Reference proteome</keyword>
<sequence>MNIVRVIPSLLSHGAKASQITLEYLSSQSLLMFAAKVASKTSKASCQECRGYRARLKAEDPAKNEERRHKNHANTKKWRDSLGPEEKERQKELSRLRQQKRRQKLKEIKKDRQSAKSKPIAQSTPTRSSLMMDWACKNFNQSINLCLGLYAKLQITILTVSMIPLYWSCGRSNLLGLLWKSGNLWQQQMCLV</sequence>
<comment type="caution">
    <text evidence="2">The sequence shown here is derived from an EMBL/GenBank/DDBJ whole genome shotgun (WGS) entry which is preliminary data.</text>
</comment>
<protein>
    <recommendedName>
        <fullName evidence="4">BZIP domain-containing protein</fullName>
    </recommendedName>
</protein>
<accession>A0AAV4J7T9</accession>
<evidence type="ECO:0008006" key="4">
    <source>
        <dbReference type="Google" id="ProtNLM"/>
    </source>
</evidence>
<feature type="region of interest" description="Disordered" evidence="1">
    <location>
        <begin position="59"/>
        <end position="126"/>
    </location>
</feature>
<feature type="compositionally biased region" description="Basic and acidic residues" evidence="1">
    <location>
        <begin position="59"/>
        <end position="68"/>
    </location>
</feature>
<feature type="compositionally biased region" description="Basic and acidic residues" evidence="1">
    <location>
        <begin position="105"/>
        <end position="114"/>
    </location>
</feature>